<keyword evidence="2" id="KW-1185">Reference proteome</keyword>
<accession>A0A9X0W5X3</accession>
<evidence type="ECO:0008006" key="3">
    <source>
        <dbReference type="Google" id="ProtNLM"/>
    </source>
</evidence>
<comment type="caution">
    <text evidence="1">The sequence shown here is derived from an EMBL/GenBank/DDBJ whole genome shotgun (WGS) entry which is preliminary data.</text>
</comment>
<evidence type="ECO:0000313" key="1">
    <source>
        <dbReference type="EMBL" id="MBK1617607.1"/>
    </source>
</evidence>
<organism evidence="1 2">
    <name type="scientific">Lamprobacter modestohalophilus</name>
    <dbReference type="NCBI Taxonomy" id="1064514"/>
    <lineage>
        <taxon>Bacteria</taxon>
        <taxon>Pseudomonadati</taxon>
        <taxon>Pseudomonadota</taxon>
        <taxon>Gammaproteobacteria</taxon>
        <taxon>Chromatiales</taxon>
        <taxon>Chromatiaceae</taxon>
        <taxon>Lamprobacter</taxon>
    </lineage>
</organism>
<dbReference type="PANTHER" id="PTHR28008">
    <property type="entry name" value="DOMAIN PROTEIN, PUTATIVE (AFU_ORTHOLOGUE AFUA_3G10980)-RELATED"/>
    <property type="match status" value="1"/>
</dbReference>
<reference evidence="1 2" key="1">
    <citation type="journal article" date="2020" name="Microorganisms">
        <title>Osmotic Adaptation and Compatible Solute Biosynthesis of Phototrophic Bacteria as Revealed from Genome Analyses.</title>
        <authorList>
            <person name="Imhoff J.F."/>
            <person name="Rahn T."/>
            <person name="Kunzel S."/>
            <person name="Keller A."/>
            <person name="Neulinger S.C."/>
        </authorList>
    </citation>
    <scope>NUCLEOTIDE SEQUENCE [LARGE SCALE GENOMIC DNA]</scope>
    <source>
        <strain evidence="1 2">DSM 25653</strain>
    </source>
</reference>
<dbReference type="EMBL" id="NRRY01000004">
    <property type="protein sequence ID" value="MBK1617607.1"/>
    <property type="molecule type" value="Genomic_DNA"/>
</dbReference>
<gene>
    <name evidence="1" type="ORF">CKO42_03890</name>
</gene>
<dbReference type="NCBIfam" id="NF037970">
    <property type="entry name" value="vanZ_1"/>
    <property type="match status" value="1"/>
</dbReference>
<protein>
    <recommendedName>
        <fullName evidence="3">VanZ family protein</fullName>
    </recommendedName>
</protein>
<dbReference type="AlphaFoldDB" id="A0A9X0W5X3"/>
<dbReference type="PANTHER" id="PTHR28008:SF1">
    <property type="entry name" value="DOMAIN PROTEIN, PUTATIVE (AFU_ORTHOLOGUE AFUA_3G10980)-RELATED"/>
    <property type="match status" value="1"/>
</dbReference>
<dbReference type="Proteomes" id="UP001138768">
    <property type="component" value="Unassembled WGS sequence"/>
</dbReference>
<sequence length="105" mass="11827">MLIVAYLAFLPSADPIGASWDKANHLFAFAVMAWLADLGWPAQRQAPLRWGLLLGYGLLIESVQHFLPLRHFSLLDWIADGVGILIYLGLKASWKHVWCSLAQKR</sequence>
<proteinExistence type="predicted"/>
<name>A0A9X0W5X3_9GAMM</name>
<evidence type="ECO:0000313" key="2">
    <source>
        <dbReference type="Proteomes" id="UP001138768"/>
    </source>
</evidence>